<sequence>MAIISEMQEEKPSLPFKASFDPSNPLGFLEKVLDFIGKESNFLMKDTAEKEISTAVKAAKERLSQAEKKKKAERESLKPVEKKPKKESVPPVEPMEVEKPKEEEKKEAGPIVPNKGNGLDFEKYSWTQNLQEVTVTIPVPEGTKSRSVTCEIKKNRLKVGLKGQDPIIDGEFFHPVKPDDCFWNIEDQKVISVLLTKQDQMEWWKYCVKGEPEIDTQKVEPESSKLADLDPETRSSVEKMLFDQRQKQMGLPTSDEIEKKDMMKKFMAQHPEMNFSNAKFN</sequence>
<dbReference type="Gene3D" id="2.60.40.790">
    <property type="match status" value="1"/>
</dbReference>
<dbReference type="GO" id="GO:0005737">
    <property type="term" value="C:cytoplasm"/>
    <property type="evidence" value="ECO:0007669"/>
    <property type="project" value="TreeGrafter"/>
</dbReference>
<keyword evidence="2" id="KW-0963">Cytoplasm</keyword>
<dbReference type="SUPFAM" id="SSF49764">
    <property type="entry name" value="HSP20-like chaperones"/>
    <property type="match status" value="1"/>
</dbReference>
<dbReference type="EMBL" id="GEVI01007037">
    <property type="protein sequence ID" value="JAU25283.1"/>
    <property type="molecule type" value="Transcribed_RNA"/>
</dbReference>
<proteinExistence type="predicted"/>
<organism evidence="6">
    <name type="scientific">Noccaea caerulescens</name>
    <name type="common">Alpine penny-cress</name>
    <name type="synonym">Thlaspi caerulescens</name>
    <dbReference type="NCBI Taxonomy" id="107243"/>
    <lineage>
        <taxon>Eukaryota</taxon>
        <taxon>Viridiplantae</taxon>
        <taxon>Streptophyta</taxon>
        <taxon>Embryophyta</taxon>
        <taxon>Tracheophyta</taxon>
        <taxon>Spermatophyta</taxon>
        <taxon>Magnoliopsida</taxon>
        <taxon>eudicotyledons</taxon>
        <taxon>Gunneridae</taxon>
        <taxon>Pentapetalae</taxon>
        <taxon>rosids</taxon>
        <taxon>malvids</taxon>
        <taxon>Brassicales</taxon>
        <taxon>Brassicaceae</taxon>
        <taxon>Coluteocarpeae</taxon>
        <taxon>Noccaea</taxon>
    </lineage>
</organism>
<comment type="function">
    <text evidence="3">Small heat shock protein required for the establishment of auxin gradients and for patterning of the apical domain of the embryo. Involved in the specification of the cotyledon primordia. Also required for normal inflorescence and floral meristem function, normal developmental patterning and thermotolerance. Acts as a molecular chaperone.</text>
</comment>
<evidence type="ECO:0000256" key="4">
    <source>
        <dbReference type="SAM" id="MobiDB-lite"/>
    </source>
</evidence>
<dbReference type="InterPro" id="IPR008978">
    <property type="entry name" value="HSP20-like_chaperone"/>
</dbReference>
<dbReference type="CDD" id="cd06467">
    <property type="entry name" value="p23_NUDC_like"/>
    <property type="match status" value="1"/>
</dbReference>
<gene>
    <name evidence="6" type="ORF">GA_TR1663_c0_g1_i1_g.5081</name>
</gene>
<evidence type="ECO:0000256" key="1">
    <source>
        <dbReference type="ARBA" id="ARBA00004463"/>
    </source>
</evidence>
<feature type="region of interest" description="Disordered" evidence="4">
    <location>
        <begin position="1"/>
        <end position="20"/>
    </location>
</feature>
<feature type="compositionally biased region" description="Basic and acidic residues" evidence="4">
    <location>
        <begin position="96"/>
        <end position="108"/>
    </location>
</feature>
<dbReference type="InterPro" id="IPR037898">
    <property type="entry name" value="NudC_fam"/>
</dbReference>
<dbReference type="Pfam" id="PF04969">
    <property type="entry name" value="CS"/>
    <property type="match status" value="1"/>
</dbReference>
<dbReference type="PANTHER" id="PTHR12356:SF32">
    <property type="entry name" value="PROTEIN BOBBER 2"/>
    <property type="match status" value="1"/>
</dbReference>
<evidence type="ECO:0000256" key="3">
    <source>
        <dbReference type="ARBA" id="ARBA00053226"/>
    </source>
</evidence>
<reference evidence="6" key="1">
    <citation type="submission" date="2016-07" db="EMBL/GenBank/DDBJ databases">
        <title>De novo transcriptome assembly of four accessions of the metal hyperaccumulator plant Noccaea caerulescens.</title>
        <authorList>
            <person name="Blande D."/>
            <person name="Halimaa P."/>
            <person name="Tervahauta A.I."/>
            <person name="Aarts M.G."/>
            <person name="Karenlampi S.O."/>
        </authorList>
    </citation>
    <scope>NUCLEOTIDE SEQUENCE</scope>
</reference>
<feature type="region of interest" description="Disordered" evidence="4">
    <location>
        <begin position="59"/>
        <end position="114"/>
    </location>
</feature>
<dbReference type="FunFam" id="2.60.40.790:FF:000001">
    <property type="entry name" value="Nuclear migration protein nudC"/>
    <property type="match status" value="1"/>
</dbReference>
<feature type="compositionally biased region" description="Basic and acidic residues" evidence="4">
    <location>
        <begin position="59"/>
        <end position="88"/>
    </location>
</feature>
<dbReference type="PANTHER" id="PTHR12356">
    <property type="entry name" value="NUCLEAR MOVEMENT PROTEIN NUDC"/>
    <property type="match status" value="1"/>
</dbReference>
<protein>
    <submittedName>
        <fullName evidence="6">Protein BOBBER 2</fullName>
    </submittedName>
</protein>
<comment type="subcellular location">
    <subcellularLocation>
        <location evidence="1">Cytoplasmic granule</location>
    </subcellularLocation>
</comment>
<dbReference type="AlphaFoldDB" id="A0A1J3DZE8"/>
<accession>A0A1J3DZE8</accession>
<evidence type="ECO:0000313" key="6">
    <source>
        <dbReference type="EMBL" id="JAU25283.1"/>
    </source>
</evidence>
<dbReference type="PROSITE" id="PS51203">
    <property type="entry name" value="CS"/>
    <property type="match status" value="1"/>
</dbReference>
<feature type="domain" description="CS" evidence="5">
    <location>
        <begin position="119"/>
        <end position="208"/>
    </location>
</feature>
<dbReference type="InterPro" id="IPR007052">
    <property type="entry name" value="CS_dom"/>
</dbReference>
<dbReference type="GO" id="GO:0051082">
    <property type="term" value="F:unfolded protein binding"/>
    <property type="evidence" value="ECO:0007669"/>
    <property type="project" value="TreeGrafter"/>
</dbReference>
<evidence type="ECO:0000256" key="2">
    <source>
        <dbReference type="ARBA" id="ARBA00022490"/>
    </source>
</evidence>
<name>A0A1J3DZE8_NOCCA</name>
<dbReference type="GO" id="GO:0006457">
    <property type="term" value="P:protein folding"/>
    <property type="evidence" value="ECO:0007669"/>
    <property type="project" value="TreeGrafter"/>
</dbReference>
<dbReference type="GO" id="GO:0006950">
    <property type="term" value="P:response to stress"/>
    <property type="evidence" value="ECO:0007669"/>
    <property type="project" value="UniProtKB-ARBA"/>
</dbReference>
<evidence type="ECO:0000259" key="5">
    <source>
        <dbReference type="PROSITE" id="PS51203"/>
    </source>
</evidence>